<keyword evidence="7" id="KW-1133">Transmembrane helix</keyword>
<feature type="domain" description="Methyl-accepting transducer" evidence="8">
    <location>
        <begin position="270"/>
        <end position="513"/>
    </location>
</feature>
<dbReference type="InterPro" id="IPR003660">
    <property type="entry name" value="HAMP_dom"/>
</dbReference>
<dbReference type="Pfam" id="PF00672">
    <property type="entry name" value="HAMP"/>
    <property type="match status" value="1"/>
</dbReference>
<comment type="caution">
    <text evidence="10">The sequence shown here is derived from an EMBL/GenBank/DDBJ whole genome shotgun (WGS) entry which is preliminary data.</text>
</comment>
<comment type="similarity">
    <text evidence="5">Belongs to the methyl-accepting chemotaxis (MCP) protein family.</text>
</comment>
<evidence type="ECO:0000256" key="1">
    <source>
        <dbReference type="ARBA" id="ARBA00004236"/>
    </source>
</evidence>
<dbReference type="EMBL" id="JAGGLB010000006">
    <property type="protein sequence ID" value="MBP1990687.1"/>
    <property type="molecule type" value="Genomic_DNA"/>
</dbReference>
<dbReference type="Gene3D" id="1.10.287.950">
    <property type="entry name" value="Methyl-accepting chemotaxis protein"/>
    <property type="match status" value="1"/>
</dbReference>
<keyword evidence="3 7" id="KW-0472">Membrane</keyword>
<keyword evidence="7" id="KW-0812">Transmembrane</keyword>
<dbReference type="Pfam" id="PF00015">
    <property type="entry name" value="MCPsignal"/>
    <property type="match status" value="1"/>
</dbReference>
<evidence type="ECO:0000313" key="11">
    <source>
        <dbReference type="Proteomes" id="UP001519287"/>
    </source>
</evidence>
<dbReference type="PROSITE" id="PS50885">
    <property type="entry name" value="HAMP"/>
    <property type="match status" value="1"/>
</dbReference>
<keyword evidence="11" id="KW-1185">Reference proteome</keyword>
<dbReference type="SUPFAM" id="SSF58104">
    <property type="entry name" value="Methyl-accepting chemotaxis protein (MCP) signaling domain"/>
    <property type="match status" value="1"/>
</dbReference>
<evidence type="ECO:0000256" key="4">
    <source>
        <dbReference type="ARBA" id="ARBA00023224"/>
    </source>
</evidence>
<dbReference type="InterPro" id="IPR004089">
    <property type="entry name" value="MCPsignal_dom"/>
</dbReference>
<dbReference type="Pfam" id="PF12729">
    <property type="entry name" value="4HB_MCP_1"/>
    <property type="match status" value="1"/>
</dbReference>
<evidence type="ECO:0000256" key="7">
    <source>
        <dbReference type="SAM" id="Phobius"/>
    </source>
</evidence>
<evidence type="ECO:0000256" key="6">
    <source>
        <dbReference type="PROSITE-ProRule" id="PRU00284"/>
    </source>
</evidence>
<dbReference type="CDD" id="cd06225">
    <property type="entry name" value="HAMP"/>
    <property type="match status" value="1"/>
</dbReference>
<dbReference type="PANTHER" id="PTHR32089">
    <property type="entry name" value="METHYL-ACCEPTING CHEMOTAXIS PROTEIN MCPB"/>
    <property type="match status" value="1"/>
</dbReference>
<dbReference type="PROSITE" id="PS50111">
    <property type="entry name" value="CHEMOTAXIS_TRANSDUC_2"/>
    <property type="match status" value="1"/>
</dbReference>
<feature type="transmembrane region" description="Helical" evidence="7">
    <location>
        <begin position="192"/>
        <end position="212"/>
    </location>
</feature>
<dbReference type="InterPro" id="IPR024478">
    <property type="entry name" value="HlyB_4HB_MCP"/>
</dbReference>
<evidence type="ECO:0000256" key="3">
    <source>
        <dbReference type="ARBA" id="ARBA00023136"/>
    </source>
</evidence>
<comment type="subcellular location">
    <subcellularLocation>
        <location evidence="1">Cell membrane</location>
    </subcellularLocation>
</comment>
<gene>
    <name evidence="10" type="ORF">J2Z66_002293</name>
</gene>
<feature type="domain" description="HAMP" evidence="9">
    <location>
        <begin position="213"/>
        <end position="265"/>
    </location>
</feature>
<evidence type="ECO:0000259" key="8">
    <source>
        <dbReference type="PROSITE" id="PS50111"/>
    </source>
</evidence>
<reference evidence="10 11" key="1">
    <citation type="submission" date="2021-03" db="EMBL/GenBank/DDBJ databases">
        <title>Genomic Encyclopedia of Type Strains, Phase IV (KMG-IV): sequencing the most valuable type-strain genomes for metagenomic binning, comparative biology and taxonomic classification.</title>
        <authorList>
            <person name="Goeker M."/>
        </authorList>
    </citation>
    <scope>NUCLEOTIDE SEQUENCE [LARGE SCALE GENOMIC DNA]</scope>
    <source>
        <strain evidence="10 11">DSM 26048</strain>
    </source>
</reference>
<keyword evidence="4 6" id="KW-0807">Transducer</keyword>
<accession>A0ABS4ISZ5</accession>
<dbReference type="SMART" id="SM00304">
    <property type="entry name" value="HAMP"/>
    <property type="match status" value="1"/>
</dbReference>
<protein>
    <submittedName>
        <fullName evidence="10">Methyl-accepting chemotaxis protein</fullName>
    </submittedName>
</protein>
<evidence type="ECO:0000256" key="5">
    <source>
        <dbReference type="ARBA" id="ARBA00029447"/>
    </source>
</evidence>
<dbReference type="RefSeq" id="WP_209971456.1">
    <property type="nucleotide sequence ID" value="NZ_JAGGLB010000006.1"/>
</dbReference>
<keyword evidence="2" id="KW-1003">Cell membrane</keyword>
<proteinExistence type="inferred from homology"/>
<organism evidence="10 11">
    <name type="scientific">Paenibacillus eucommiae</name>
    <dbReference type="NCBI Taxonomy" id="1355755"/>
    <lineage>
        <taxon>Bacteria</taxon>
        <taxon>Bacillati</taxon>
        <taxon>Bacillota</taxon>
        <taxon>Bacilli</taxon>
        <taxon>Bacillales</taxon>
        <taxon>Paenibacillaceae</taxon>
        <taxon>Paenibacillus</taxon>
    </lineage>
</organism>
<sequence>MKWFLNLKTAAKLISAFMVIALILAGVGVYSLQNLKAINTDINEMYGNNLISIRNLSAAQVNYQNVRISIRDLSTAATKADKDKYAAEIPLAQKEIEKTMDIYGKTSLNDIEKEELKIFYEAMSKYNEALNTAQQLGYREDLSEFSKFKQEVLDVASGKVRESMDKLIAMNVQLAEDKNTESAEAYSSARSITIAVIVIAFIFSILIGYIISQSIARPLHRMVSLVARVADGDLSDNAVVTSKDEVGQLSASVNHMLHNLRGLIGGIIQSSQSVAAASEQISASTQEIASSSTHQAQSAISITALFKELSTAINSVAVSAEQAAELSDATVRTAREGGKVVETSVAGMQQVNQTMNKLEEDSLKIGDIIEVIDDIADQTNLLALNAAIEAARAGDQGRGFAVVADEVRKLAERSSGAAKEITAIIKVMQENTKKSVSAVMDSVAQSTQTGEAFHEIIDMVNNSSHKVSEIAAACEEEAAQASEVMQSVESIAATSQEAAAASEETAATCQSLAHLADELNTSVAIFKLT</sequence>
<name>A0ABS4ISZ5_9BACL</name>
<evidence type="ECO:0000313" key="10">
    <source>
        <dbReference type="EMBL" id="MBP1990687.1"/>
    </source>
</evidence>
<dbReference type="Proteomes" id="UP001519287">
    <property type="component" value="Unassembled WGS sequence"/>
</dbReference>
<dbReference type="InterPro" id="IPR004090">
    <property type="entry name" value="Chemotax_Me-accpt_rcpt"/>
</dbReference>
<dbReference type="PANTHER" id="PTHR32089:SF112">
    <property type="entry name" value="LYSOZYME-LIKE PROTEIN-RELATED"/>
    <property type="match status" value="1"/>
</dbReference>
<dbReference type="SMART" id="SM00283">
    <property type="entry name" value="MA"/>
    <property type="match status" value="1"/>
</dbReference>
<evidence type="ECO:0000256" key="2">
    <source>
        <dbReference type="ARBA" id="ARBA00022475"/>
    </source>
</evidence>
<dbReference type="PRINTS" id="PR00260">
    <property type="entry name" value="CHEMTRNSDUCR"/>
</dbReference>
<evidence type="ECO:0000259" key="9">
    <source>
        <dbReference type="PROSITE" id="PS50885"/>
    </source>
</evidence>